<proteinExistence type="predicted"/>
<accession>A0A0C1R863</accession>
<organism evidence="1">
    <name type="scientific">Tolypothrix bouteillei VB521301</name>
    <dbReference type="NCBI Taxonomy" id="1479485"/>
    <lineage>
        <taxon>Bacteria</taxon>
        <taxon>Bacillati</taxon>
        <taxon>Cyanobacteriota</taxon>
        <taxon>Cyanophyceae</taxon>
        <taxon>Nostocales</taxon>
        <taxon>Tolypothrichaceae</taxon>
        <taxon>Tolypothrix</taxon>
    </lineage>
</organism>
<protein>
    <submittedName>
        <fullName evidence="1">Uncharacterized protein</fullName>
    </submittedName>
</protein>
<name>A0A0C1R863_9CYAN</name>
<evidence type="ECO:0000313" key="1">
    <source>
        <dbReference type="EMBL" id="KIE13769.1"/>
    </source>
</evidence>
<dbReference type="AlphaFoldDB" id="A0A0C1R863"/>
<dbReference type="EMBL" id="JHEG02000009">
    <property type="protein sequence ID" value="KIE13769.1"/>
    <property type="molecule type" value="Genomic_DNA"/>
</dbReference>
<gene>
    <name evidence="1" type="ORF">DA73_0202145</name>
</gene>
<reference evidence="1" key="1">
    <citation type="journal article" date="2015" name="Genome Announc.">
        <title>Draft Genome Sequence of Tolypothrix boutellei Strain VB521301.</title>
        <authorList>
            <person name="Chandrababunaidu M.M."/>
            <person name="Singh D."/>
            <person name="Sen D."/>
            <person name="Bhan S."/>
            <person name="Das S."/>
            <person name="Gupta A."/>
            <person name="Adhikary S.P."/>
            <person name="Tripathy S."/>
        </authorList>
    </citation>
    <scope>NUCLEOTIDE SEQUENCE</scope>
    <source>
        <strain evidence="1">VB521301</strain>
    </source>
</reference>
<comment type="caution">
    <text evidence="1">The sequence shown here is derived from an EMBL/GenBank/DDBJ whole genome shotgun (WGS) entry which is preliminary data.</text>
</comment>
<dbReference type="OrthoDB" id="9961946at2"/>
<sequence>MNKPEIRDITVSDLILQLQGEGPTNLIKILVDRGLNIESLLLGLCEYAHSQKLEKVTYRLEQALSAYQRNSLVDTRRLESLNE</sequence>